<dbReference type="PANTHER" id="PTHR33361:SF15">
    <property type="entry name" value="DUF885 FAMILY LIPOPROTEIN"/>
    <property type="match status" value="1"/>
</dbReference>
<dbReference type="PANTHER" id="PTHR33361">
    <property type="entry name" value="GLR0591 PROTEIN"/>
    <property type="match status" value="1"/>
</dbReference>
<gene>
    <name evidence="3" type="ORF">CJD36_014820</name>
</gene>
<evidence type="ECO:0000256" key="1">
    <source>
        <dbReference type="SAM" id="MobiDB-lite"/>
    </source>
</evidence>
<feature type="chain" id="PRO_5015497978" evidence="2">
    <location>
        <begin position="20"/>
        <end position="660"/>
    </location>
</feature>
<dbReference type="EMBL" id="PPSL01000004">
    <property type="protein sequence ID" value="PQJ10314.1"/>
    <property type="molecule type" value="Genomic_DNA"/>
</dbReference>
<feature type="region of interest" description="Disordered" evidence="1">
    <location>
        <begin position="629"/>
        <end position="660"/>
    </location>
</feature>
<feature type="signal peptide" evidence="2">
    <location>
        <begin position="1"/>
        <end position="19"/>
    </location>
</feature>
<dbReference type="InterPro" id="IPR010281">
    <property type="entry name" value="DUF885"/>
</dbReference>
<reference evidence="3 4" key="1">
    <citation type="submission" date="2018-01" db="EMBL/GenBank/DDBJ databases">
        <title>A novel member of the phylum Bacteroidetes isolated from glacier ice.</title>
        <authorList>
            <person name="Liu Q."/>
            <person name="Xin Y.-H."/>
        </authorList>
    </citation>
    <scope>NUCLEOTIDE SEQUENCE [LARGE SCALE GENOMIC DNA]</scope>
    <source>
        <strain evidence="3 4">RB1R16</strain>
    </source>
</reference>
<name>A0A2S7SU87_9BACT</name>
<keyword evidence="4" id="KW-1185">Reference proteome</keyword>
<organism evidence="3 4">
    <name type="scientific">Flavipsychrobacter stenotrophus</name>
    <dbReference type="NCBI Taxonomy" id="2077091"/>
    <lineage>
        <taxon>Bacteria</taxon>
        <taxon>Pseudomonadati</taxon>
        <taxon>Bacteroidota</taxon>
        <taxon>Chitinophagia</taxon>
        <taxon>Chitinophagales</taxon>
        <taxon>Chitinophagaceae</taxon>
        <taxon>Flavipsychrobacter</taxon>
    </lineage>
</organism>
<sequence>MKKVLLLIMLVSFCTTIHAQQPMAHKPVQKTMDERFNLYKEQFIQQMWVVYPGWASSVGFHKYDTALIIPDERSRQKEREFCMRNLSALHSFKMDELSDLNKIDYHLMENQLNYSIFNIQEFRAFEWDPSTYNVSGGFAELLANDHMPLDRRLHSFYVKMEHVPEYYQAAKANIKNPTREHTDLAMEQNGGGLSVFGKDLEDALAKSKLPKEEKDKILARAAKATESIKGYVQWLRRDGRDAKGRVDKKQSAQSQNGGRSFRIGKQLYDKKFAFEIQSGYTADQIYAKAVAHKEELHAKMFEITEQLWPKYLKGVKMPENKLQAIKMMIDTLSVKHVRPQDFQTTIEKQLPMLTNFIKKKELIYIDPSKPLVVRREPDYMAGVAGASINAPGPYDRNGNTYYNVGSLDGWSAAKSESYLREYNHYILQILNIHEAIPGHYTQLVYANQSPSIIKSILGNNAMIEGWAVYTERMMLENGYDGDKGPDSDEASPEMWLMYYKWNLRSTCNTILDYDVHTKNLSQKDALKLLMEDAFQEKTEAMGKWKRVSVTQVQLCCYFTGYTEIYDLREEMKNKQKRKFDLKQFHTQFLSYGSAPVKYIKEMMMNSDEQPVLPNAEQEMMLREQKMKEARARSEMQQRERNEKMQKKILDMKKLQDEKKK</sequence>
<dbReference type="OrthoDB" id="9760040at2"/>
<accession>A0A2S7SU87</accession>
<dbReference type="RefSeq" id="WP_105040323.1">
    <property type="nucleotide sequence ID" value="NZ_PPSL01000004.1"/>
</dbReference>
<evidence type="ECO:0000313" key="3">
    <source>
        <dbReference type="EMBL" id="PQJ10314.1"/>
    </source>
</evidence>
<dbReference type="Pfam" id="PF05960">
    <property type="entry name" value="DUF885"/>
    <property type="match status" value="1"/>
</dbReference>
<evidence type="ECO:0000313" key="4">
    <source>
        <dbReference type="Proteomes" id="UP000239872"/>
    </source>
</evidence>
<evidence type="ECO:0000256" key="2">
    <source>
        <dbReference type="SAM" id="SignalP"/>
    </source>
</evidence>
<comment type="caution">
    <text evidence="3">The sequence shown here is derived from an EMBL/GenBank/DDBJ whole genome shotgun (WGS) entry which is preliminary data.</text>
</comment>
<keyword evidence="2" id="KW-0732">Signal</keyword>
<protein>
    <submittedName>
        <fullName evidence="3">DUF885 domain-containing protein</fullName>
    </submittedName>
</protein>
<dbReference type="Proteomes" id="UP000239872">
    <property type="component" value="Unassembled WGS sequence"/>
</dbReference>
<dbReference type="AlphaFoldDB" id="A0A2S7SU87"/>
<proteinExistence type="predicted"/>